<proteinExistence type="predicted"/>
<protein>
    <submittedName>
        <fullName evidence="2">Uncharacterized protein</fullName>
    </submittedName>
</protein>
<dbReference type="EMBL" id="LZPO01075895">
    <property type="protein sequence ID" value="OBS68577.1"/>
    <property type="molecule type" value="Genomic_DNA"/>
</dbReference>
<feature type="non-terminal residue" evidence="2">
    <location>
        <position position="1"/>
    </location>
</feature>
<dbReference type="AlphaFoldDB" id="A0A1A6GTB8"/>
<organism evidence="2 3">
    <name type="scientific">Neotoma lepida</name>
    <name type="common">Desert woodrat</name>
    <dbReference type="NCBI Taxonomy" id="56216"/>
    <lineage>
        <taxon>Eukaryota</taxon>
        <taxon>Metazoa</taxon>
        <taxon>Chordata</taxon>
        <taxon>Craniata</taxon>
        <taxon>Vertebrata</taxon>
        <taxon>Euteleostomi</taxon>
        <taxon>Mammalia</taxon>
        <taxon>Eutheria</taxon>
        <taxon>Euarchontoglires</taxon>
        <taxon>Glires</taxon>
        <taxon>Rodentia</taxon>
        <taxon>Myomorpha</taxon>
        <taxon>Muroidea</taxon>
        <taxon>Cricetidae</taxon>
        <taxon>Neotominae</taxon>
        <taxon>Neotoma</taxon>
    </lineage>
</organism>
<accession>A0A1A6GTB8</accession>
<comment type="caution">
    <text evidence="2">The sequence shown here is derived from an EMBL/GenBank/DDBJ whole genome shotgun (WGS) entry which is preliminary data.</text>
</comment>
<evidence type="ECO:0000313" key="2">
    <source>
        <dbReference type="EMBL" id="OBS68577.1"/>
    </source>
</evidence>
<sequence>FPSVQVPIPGGMDELRKHILGPTSSRSGASGALETGTVPKVGHWLNRKKLQTRRMNSG</sequence>
<keyword evidence="3" id="KW-1185">Reference proteome</keyword>
<evidence type="ECO:0000313" key="3">
    <source>
        <dbReference type="Proteomes" id="UP000092124"/>
    </source>
</evidence>
<dbReference type="Proteomes" id="UP000092124">
    <property type="component" value="Unassembled WGS sequence"/>
</dbReference>
<feature type="region of interest" description="Disordered" evidence="1">
    <location>
        <begin position="1"/>
        <end position="37"/>
    </location>
</feature>
<name>A0A1A6GTB8_NEOLE</name>
<gene>
    <name evidence="2" type="ORF">A6R68_02878</name>
</gene>
<evidence type="ECO:0000256" key="1">
    <source>
        <dbReference type="SAM" id="MobiDB-lite"/>
    </source>
</evidence>
<reference evidence="2 3" key="1">
    <citation type="submission" date="2016-06" db="EMBL/GenBank/DDBJ databases">
        <title>The Draft Genome Sequence and Annotation of the Desert Woodrat Neotoma lepida.</title>
        <authorList>
            <person name="Campbell M."/>
            <person name="Oakeson K.F."/>
            <person name="Yandell M."/>
            <person name="Halpert J.R."/>
            <person name="Dearing D."/>
        </authorList>
    </citation>
    <scope>NUCLEOTIDE SEQUENCE [LARGE SCALE GENOMIC DNA]</scope>
    <source>
        <strain evidence="2">417</strain>
        <tissue evidence="2">Liver</tissue>
    </source>
</reference>